<dbReference type="InterPro" id="IPR008910">
    <property type="entry name" value="MSC_TM_helix"/>
</dbReference>
<gene>
    <name evidence="3" type="ORF">GEMMAAP_03130</name>
</gene>
<keyword evidence="4" id="KW-1185">Reference proteome</keyword>
<dbReference type="Gene3D" id="1.10.287.1260">
    <property type="match status" value="1"/>
</dbReference>
<dbReference type="PANTHER" id="PTHR30221:SF1">
    <property type="entry name" value="SMALL-CONDUCTANCE MECHANOSENSITIVE CHANNEL"/>
    <property type="match status" value="1"/>
</dbReference>
<keyword evidence="2" id="KW-0472">Membrane</keyword>
<evidence type="ECO:0000313" key="4">
    <source>
        <dbReference type="Proteomes" id="UP000076404"/>
    </source>
</evidence>
<dbReference type="InterPro" id="IPR045275">
    <property type="entry name" value="MscS_archaea/bacteria_type"/>
</dbReference>
<dbReference type="eggNOG" id="COG0668">
    <property type="taxonomic scope" value="Bacteria"/>
</dbReference>
<protein>
    <recommendedName>
        <fullName evidence="5">CmpX protein</fullName>
    </recommendedName>
</protein>
<evidence type="ECO:0000256" key="1">
    <source>
        <dbReference type="SAM" id="MobiDB-lite"/>
    </source>
</evidence>
<dbReference type="RefSeq" id="WP_026849392.1">
    <property type="nucleotide sequence ID" value="NZ_CP011454.1"/>
</dbReference>
<dbReference type="GO" id="GO:0008381">
    <property type="term" value="F:mechanosensitive monoatomic ion channel activity"/>
    <property type="evidence" value="ECO:0007669"/>
    <property type="project" value="InterPro"/>
</dbReference>
<dbReference type="EMBL" id="CP011454">
    <property type="protein sequence ID" value="AMW04104.1"/>
    <property type="molecule type" value="Genomic_DNA"/>
</dbReference>
<organism evidence="3 4">
    <name type="scientific">Gemmatimonas phototrophica</name>
    <dbReference type="NCBI Taxonomy" id="1379270"/>
    <lineage>
        <taxon>Bacteria</taxon>
        <taxon>Pseudomonadati</taxon>
        <taxon>Gemmatimonadota</taxon>
        <taxon>Gemmatimonadia</taxon>
        <taxon>Gemmatimonadales</taxon>
        <taxon>Gemmatimonadaceae</taxon>
        <taxon>Gemmatimonas</taxon>
    </lineage>
</organism>
<dbReference type="KEGG" id="gph:GEMMAAP_03130"/>
<reference evidence="3 4" key="2">
    <citation type="journal article" date="2016" name="Environ. Microbiol. Rep.">
        <title>Metagenomic evidence for the presence of phototrophic Gemmatimonadetes bacteria in diverse environments.</title>
        <authorList>
            <person name="Zeng Y."/>
            <person name="Baumbach J."/>
            <person name="Barbosa E.G."/>
            <person name="Azevedo V."/>
            <person name="Zhang C."/>
            <person name="Koblizek M."/>
        </authorList>
    </citation>
    <scope>NUCLEOTIDE SEQUENCE [LARGE SCALE GENOMIC DNA]</scope>
    <source>
        <strain evidence="3 4">AP64</strain>
    </source>
</reference>
<evidence type="ECO:0000313" key="3">
    <source>
        <dbReference type="EMBL" id="AMW04104.1"/>
    </source>
</evidence>
<feature type="transmembrane region" description="Helical" evidence="2">
    <location>
        <begin position="174"/>
        <end position="192"/>
    </location>
</feature>
<keyword evidence="2" id="KW-1133">Transmembrane helix</keyword>
<evidence type="ECO:0008006" key="5">
    <source>
        <dbReference type="Google" id="ProtNLM"/>
    </source>
</evidence>
<dbReference type="STRING" id="1379270.GEMMAAP_03130"/>
<dbReference type="PANTHER" id="PTHR30221">
    <property type="entry name" value="SMALL-CONDUCTANCE MECHANOSENSITIVE CHANNEL"/>
    <property type="match status" value="1"/>
</dbReference>
<dbReference type="Proteomes" id="UP000076404">
    <property type="component" value="Chromosome"/>
</dbReference>
<feature type="transmembrane region" description="Helical" evidence="2">
    <location>
        <begin position="42"/>
        <end position="63"/>
    </location>
</feature>
<feature type="transmembrane region" description="Helical" evidence="2">
    <location>
        <begin position="136"/>
        <end position="162"/>
    </location>
</feature>
<name>A0A143BI61_9BACT</name>
<dbReference type="Pfam" id="PF05552">
    <property type="entry name" value="MS_channel_1st_1"/>
    <property type="match status" value="2"/>
</dbReference>
<dbReference type="AlphaFoldDB" id="A0A143BI61"/>
<feature type="region of interest" description="Disordered" evidence="1">
    <location>
        <begin position="254"/>
        <end position="275"/>
    </location>
</feature>
<evidence type="ECO:0000256" key="2">
    <source>
        <dbReference type="SAM" id="Phobius"/>
    </source>
</evidence>
<dbReference type="OrthoDB" id="9789804at2"/>
<proteinExistence type="predicted"/>
<reference evidence="3 4" key="1">
    <citation type="journal article" date="2014" name="Proc. Natl. Acad. Sci. U.S.A.">
        <title>Functional type 2 photosynthetic reaction centers found in the rare bacterial phylum Gemmatimonadetes.</title>
        <authorList>
            <person name="Zeng Y."/>
            <person name="Feng F."/>
            <person name="Medova H."/>
            <person name="Dean J."/>
            <person name="Koblizek M."/>
        </authorList>
    </citation>
    <scope>NUCLEOTIDE SEQUENCE [LARGE SCALE GENOMIC DNA]</scope>
    <source>
        <strain evidence="3 4">AP64</strain>
    </source>
</reference>
<keyword evidence="2" id="KW-0812">Transmembrane</keyword>
<feature type="transmembrane region" description="Helical" evidence="2">
    <location>
        <begin position="204"/>
        <end position="224"/>
    </location>
</feature>
<accession>A0A143BI61</accession>
<feature type="transmembrane region" description="Helical" evidence="2">
    <location>
        <begin position="101"/>
        <end position="124"/>
    </location>
</feature>
<sequence length="308" mass="32452">MQQLSDTLLVATAATQDGSGAGTVTSTFSERLEQSFALLGEFVPALFGALVILFAGYLVAKVVEKGTARLLRRMRFNQLLERGGVLQAVERSGSHLNPAKVIANLLFWVVMFAVLLIAASAIGLDSLANVFTELMSYIPSVIAAIVIIILGIVLGGFVGGLIMASAGGLHGGPWLARIGRGGVIVLAVFMALQELGIATEIVTTAFAILFGAVALALSLSFGLGNRDLAGQVTREWYERYQAERRAIDAEAAAEEAEELAEEHSEDAADEAAEAAEAAQAAVRREAQARVALNRSALDRPALDRTATT</sequence>